<keyword evidence="1" id="KW-1133">Transmembrane helix</keyword>
<feature type="transmembrane region" description="Helical" evidence="1">
    <location>
        <begin position="12"/>
        <end position="30"/>
    </location>
</feature>
<dbReference type="PANTHER" id="PTHR43031:SF18">
    <property type="entry name" value="RHODANESE-RELATED SULFURTRANSFERASES"/>
    <property type="match status" value="1"/>
</dbReference>
<evidence type="ECO:0000256" key="1">
    <source>
        <dbReference type="SAM" id="Phobius"/>
    </source>
</evidence>
<reference evidence="3 4" key="1">
    <citation type="submission" date="2018-11" db="EMBL/GenBank/DDBJ databases">
        <title>Draft genome analysis of Rheinheimera mesophila isolated from an industrial waste site.</title>
        <authorList>
            <person name="Yu Q."/>
            <person name="Qi Y."/>
            <person name="Zhang H."/>
            <person name="Lu Y."/>
            <person name="Pu J."/>
        </authorList>
    </citation>
    <scope>NUCLEOTIDE SEQUENCE [LARGE SCALE GENOMIC DNA]</scope>
    <source>
        <strain evidence="3 4">IITR13</strain>
    </source>
</reference>
<dbReference type="SUPFAM" id="SSF52821">
    <property type="entry name" value="Rhodanese/Cell cycle control phosphatase"/>
    <property type="match status" value="1"/>
</dbReference>
<evidence type="ECO:0000259" key="2">
    <source>
        <dbReference type="PROSITE" id="PS50206"/>
    </source>
</evidence>
<dbReference type="RefSeq" id="WP_046519898.1">
    <property type="nucleotide sequence ID" value="NZ_LAVS01000019.1"/>
</dbReference>
<keyword evidence="4" id="KW-1185">Reference proteome</keyword>
<proteinExistence type="predicted"/>
<dbReference type="EMBL" id="RRCF01000001">
    <property type="protein sequence ID" value="RRJ23836.1"/>
    <property type="molecule type" value="Genomic_DNA"/>
</dbReference>
<dbReference type="SMART" id="SM00450">
    <property type="entry name" value="RHOD"/>
    <property type="match status" value="1"/>
</dbReference>
<dbReference type="Pfam" id="PF00581">
    <property type="entry name" value="Rhodanese"/>
    <property type="match status" value="1"/>
</dbReference>
<dbReference type="PROSITE" id="PS50206">
    <property type="entry name" value="RHODANESE_3"/>
    <property type="match status" value="1"/>
</dbReference>
<dbReference type="Proteomes" id="UP000276260">
    <property type="component" value="Unassembled WGS sequence"/>
</dbReference>
<organism evidence="3 4">
    <name type="scientific">Rheinheimera mesophila</name>
    <dbReference type="NCBI Taxonomy" id="1547515"/>
    <lineage>
        <taxon>Bacteria</taxon>
        <taxon>Pseudomonadati</taxon>
        <taxon>Pseudomonadota</taxon>
        <taxon>Gammaproteobacteria</taxon>
        <taxon>Chromatiales</taxon>
        <taxon>Chromatiaceae</taxon>
        <taxon>Rheinheimera</taxon>
    </lineage>
</organism>
<feature type="domain" description="Rhodanese" evidence="2">
    <location>
        <begin position="50"/>
        <end position="141"/>
    </location>
</feature>
<gene>
    <name evidence="3" type="ORF">EIK76_07225</name>
</gene>
<dbReference type="Gene3D" id="3.40.250.10">
    <property type="entry name" value="Rhodanese-like domain"/>
    <property type="match status" value="1"/>
</dbReference>
<keyword evidence="1" id="KW-0812">Transmembrane</keyword>
<dbReference type="InterPro" id="IPR036873">
    <property type="entry name" value="Rhodanese-like_dom_sf"/>
</dbReference>
<dbReference type="AlphaFoldDB" id="A0A3P3QRD9"/>
<dbReference type="OrthoDB" id="9808735at2"/>
<dbReference type="InterPro" id="IPR001763">
    <property type="entry name" value="Rhodanese-like_dom"/>
</dbReference>
<keyword evidence="1" id="KW-0472">Membrane</keyword>
<evidence type="ECO:0000313" key="4">
    <source>
        <dbReference type="Proteomes" id="UP000276260"/>
    </source>
</evidence>
<dbReference type="CDD" id="cd00158">
    <property type="entry name" value="RHOD"/>
    <property type="match status" value="1"/>
</dbReference>
<dbReference type="PANTHER" id="PTHR43031">
    <property type="entry name" value="FAD-DEPENDENT OXIDOREDUCTASE"/>
    <property type="match status" value="1"/>
</dbReference>
<name>A0A3P3QRD9_9GAMM</name>
<sequence>MQQYIDFLSNHPYLTAAWVALFLALVVSWVKSLTSSVKQITPTQLTLLVNREDATVIDIRAEADFKKGHITGARHLSAEQINTQATTGLENKKDAPIIVVCQAGMSAQGVAAKLNKQGFAKVFVLQGGMNTWTGANLPVVKK</sequence>
<protein>
    <submittedName>
        <fullName evidence="3">Rhodanese-like domain-containing protein</fullName>
    </submittedName>
</protein>
<accession>A0A3P3QRD9</accession>
<comment type="caution">
    <text evidence="3">The sequence shown here is derived from an EMBL/GenBank/DDBJ whole genome shotgun (WGS) entry which is preliminary data.</text>
</comment>
<dbReference type="InterPro" id="IPR050229">
    <property type="entry name" value="GlpE_sulfurtransferase"/>
</dbReference>
<evidence type="ECO:0000313" key="3">
    <source>
        <dbReference type="EMBL" id="RRJ23836.1"/>
    </source>
</evidence>